<sequence length="922" mass="96118">MVFAAWRKGYGTAGRIGRRCSAWAGRLALVASVAGAAGSAGCSAPRETGADAATQAAARPAAGGPAKPAAASEVAAGVAAPAGAADIAAAASGLAATVVIRRTTDGIPHIEAANWQALGYGYGYAQASDNLCTMAEAFVTYRGERARFFGAGGKPAARSTFGTPTNLDSDFFFRLVAPPATLARYRRSQPPELRQLISGFAAGYDRYLAELRAGGAPGRHAACRAAPWLAAITADDVVRRLYAANLAGGAARFVAALANARPPAEAARHAGLAARGAAAAAASGLTAAGGLAGLDAEAMQVGGHYGIGSNGIAFGRDATHGEPILLGNPHWFWSGPDRFYQAQLTIPGRLNVSGASFLGVPVIMIGYNDAVAWTHTVSGARRFGLFQLTLAADDPTVYRVDGRRIAMTPVVLTVPVRRPDGTLASVTRTLYRSRYGPLVDLSSWSPALAWTRRQAFALRDVNADNDAIFATFLAFGRARSLDAFIAAQRAATAMPWVNTLAIGRGDPRVWYADIGNVPDVPDALADRCTPPLGRAFDARVPGVPFLDGARAACDWRRDSSAARPSSLPASAMPGLLRRDFVANMNNSYWLANPAAPLTGFARVTGVGAAPLDLRAQLGLRFAMRAAAAAAAPHAGNPANPAAVTTAEVERFSLAGETLSATRYRPALLDRVCTNPVIMVGHDLLSGAAYRPARRAPTAAACATLRAWHGAADPEARGVLLWDQFWARVAKLAPARLYTQPFDAADPLHTPAGLRADDPAIAEAFGAAILAVTDAGFALDARRGETLYLTRNGESIPLYGGCANLGYFTAVCDYGKPRARQPITADTLAGNSYLQVVTFDARGPEAHTLLAHSESDDPASPHYADGTRRYAARRWLRTPFEARAIAADPGLDVTRLTLPAALAEGPHPPDAADAASTAGAARP</sequence>
<dbReference type="InterPro" id="IPR023343">
    <property type="entry name" value="Penicillin_amidase_dom1"/>
</dbReference>
<dbReference type="InterPro" id="IPR002692">
    <property type="entry name" value="S45"/>
</dbReference>
<comment type="similarity">
    <text evidence="1">Belongs to the peptidase S45 family.</text>
</comment>
<evidence type="ECO:0000256" key="3">
    <source>
        <dbReference type="ARBA" id="ARBA00022801"/>
    </source>
</evidence>
<proteinExistence type="inferred from homology"/>
<name>A0AAP9Y1G6_BURGL</name>
<dbReference type="Gene3D" id="3.60.20.10">
    <property type="entry name" value="Glutamine Phosphoribosylpyrophosphate, subunit 1, domain 1"/>
    <property type="match status" value="1"/>
</dbReference>
<evidence type="ECO:0000313" key="8">
    <source>
        <dbReference type="EMBL" id="USS43878.1"/>
    </source>
</evidence>
<evidence type="ECO:0000256" key="6">
    <source>
        <dbReference type="SAM" id="SignalP"/>
    </source>
</evidence>
<dbReference type="RefSeq" id="WP_045678749.1">
    <property type="nucleotide sequence ID" value="NZ_CP021075.1"/>
</dbReference>
<feature type="region of interest" description="Disordered" evidence="5">
    <location>
        <begin position="900"/>
        <end position="922"/>
    </location>
</feature>
<dbReference type="Gene3D" id="1.10.1400.10">
    <property type="match status" value="1"/>
</dbReference>
<dbReference type="Proteomes" id="UP001056386">
    <property type="component" value="Chromosome 2"/>
</dbReference>
<dbReference type="InterPro" id="IPR029055">
    <property type="entry name" value="Ntn_hydrolases_N"/>
</dbReference>
<gene>
    <name evidence="7" type="ORF">I6H06_11290</name>
    <name evidence="8" type="ORF">NFI99_05390</name>
</gene>
<protein>
    <submittedName>
        <fullName evidence="7">Penicillin acylase family protein</fullName>
    </submittedName>
</protein>
<feature type="compositionally biased region" description="Low complexity" evidence="5">
    <location>
        <begin position="910"/>
        <end position="922"/>
    </location>
</feature>
<reference evidence="8" key="2">
    <citation type="submission" date="2022-06" db="EMBL/GenBank/DDBJ databases">
        <title>Draft genome sequence of Burkholderia glumae strain GR20004 isolated from rice panicle showing bacterial panicle blight.</title>
        <authorList>
            <person name="Choi S.Y."/>
            <person name="Lee Y.H."/>
        </authorList>
    </citation>
    <scope>NUCLEOTIDE SEQUENCE</scope>
    <source>
        <strain evidence="8">GR20004</strain>
    </source>
</reference>
<dbReference type="PANTHER" id="PTHR34218">
    <property type="entry name" value="PEPTIDASE S45 PENICILLIN AMIDASE"/>
    <property type="match status" value="1"/>
</dbReference>
<dbReference type="GO" id="GO:0017000">
    <property type="term" value="P:antibiotic biosynthetic process"/>
    <property type="evidence" value="ECO:0007669"/>
    <property type="project" value="InterPro"/>
</dbReference>
<accession>A0AAP9Y1G6</accession>
<dbReference type="InterPro" id="IPR043147">
    <property type="entry name" value="Penicillin_amidase_A-knob"/>
</dbReference>
<dbReference type="PANTHER" id="PTHR34218:SF3">
    <property type="entry name" value="ACYL-HOMOSERINE LACTONE ACYLASE PVDQ"/>
    <property type="match status" value="1"/>
</dbReference>
<evidence type="ECO:0000256" key="1">
    <source>
        <dbReference type="ARBA" id="ARBA00006586"/>
    </source>
</evidence>
<dbReference type="InterPro" id="IPR043146">
    <property type="entry name" value="Penicillin_amidase_N_B-knob"/>
</dbReference>
<dbReference type="Proteomes" id="UP000594892">
    <property type="component" value="Chromosome 1"/>
</dbReference>
<keyword evidence="4" id="KW-0865">Zymogen</keyword>
<evidence type="ECO:0000256" key="4">
    <source>
        <dbReference type="ARBA" id="ARBA00023145"/>
    </source>
</evidence>
<evidence type="ECO:0000313" key="9">
    <source>
        <dbReference type="Proteomes" id="UP000594892"/>
    </source>
</evidence>
<evidence type="ECO:0000256" key="5">
    <source>
        <dbReference type="SAM" id="MobiDB-lite"/>
    </source>
</evidence>
<evidence type="ECO:0000256" key="2">
    <source>
        <dbReference type="ARBA" id="ARBA00022729"/>
    </source>
</evidence>
<dbReference type="Gene3D" id="2.30.120.10">
    <property type="match status" value="1"/>
</dbReference>
<dbReference type="Pfam" id="PF01804">
    <property type="entry name" value="Penicil_amidase"/>
    <property type="match status" value="1"/>
</dbReference>
<dbReference type="SUPFAM" id="SSF56235">
    <property type="entry name" value="N-terminal nucleophile aminohydrolases (Ntn hydrolases)"/>
    <property type="match status" value="1"/>
</dbReference>
<dbReference type="Gene3D" id="1.10.439.10">
    <property type="entry name" value="Penicillin Amidohydrolase, domain 1"/>
    <property type="match status" value="1"/>
</dbReference>
<feature type="chain" id="PRO_5042949055" evidence="6">
    <location>
        <begin position="37"/>
        <end position="922"/>
    </location>
</feature>
<organism evidence="7 9">
    <name type="scientific">Burkholderia glumae</name>
    <name type="common">Pseudomonas glumae</name>
    <dbReference type="NCBI Taxonomy" id="337"/>
    <lineage>
        <taxon>Bacteria</taxon>
        <taxon>Pseudomonadati</taxon>
        <taxon>Pseudomonadota</taxon>
        <taxon>Betaproteobacteria</taxon>
        <taxon>Burkholderiales</taxon>
        <taxon>Burkholderiaceae</taxon>
        <taxon>Burkholderia</taxon>
    </lineage>
</organism>
<evidence type="ECO:0000313" key="7">
    <source>
        <dbReference type="EMBL" id="QPQ90150.1"/>
    </source>
</evidence>
<reference evidence="7 9" key="1">
    <citation type="submission" date="2020-12" db="EMBL/GenBank/DDBJ databases">
        <title>FDA dAtabase for Regulatory Grade micrObial Sequences (FDA-ARGOS): Supporting development and validation of Infectious Disease Dx tests.</title>
        <authorList>
            <person name="Minogue T."/>
            <person name="Wolcott M."/>
            <person name="Wasieloski L."/>
            <person name="Aguilar W."/>
            <person name="Moore D."/>
            <person name="Jaissle J."/>
            <person name="Tallon L."/>
            <person name="Sadzewicz L."/>
            <person name="Zhao X."/>
            <person name="Boylan J."/>
            <person name="Ott S."/>
            <person name="Bowen H."/>
            <person name="Vavikolanu K."/>
            <person name="Mehta A."/>
            <person name="Aluvathingal J."/>
            <person name="Nadendla S."/>
            <person name="Yan Y."/>
            <person name="Sichtig H."/>
        </authorList>
    </citation>
    <scope>NUCLEOTIDE SEQUENCE [LARGE SCALE GENOMIC DNA]</scope>
    <source>
        <strain evidence="7 9">FDAARGOS_949</strain>
    </source>
</reference>
<keyword evidence="10" id="KW-1185">Reference proteome</keyword>
<keyword evidence="2 6" id="KW-0732">Signal</keyword>
<keyword evidence="3" id="KW-0378">Hydrolase</keyword>
<dbReference type="AlphaFoldDB" id="A0AAP9Y1G6"/>
<dbReference type="EMBL" id="CP099583">
    <property type="protein sequence ID" value="USS43878.1"/>
    <property type="molecule type" value="Genomic_DNA"/>
</dbReference>
<evidence type="ECO:0000313" key="10">
    <source>
        <dbReference type="Proteomes" id="UP001056386"/>
    </source>
</evidence>
<feature type="signal peptide" evidence="6">
    <location>
        <begin position="1"/>
        <end position="36"/>
    </location>
</feature>
<dbReference type="EMBL" id="CP065600">
    <property type="protein sequence ID" value="QPQ90150.1"/>
    <property type="molecule type" value="Genomic_DNA"/>
</dbReference>
<dbReference type="GO" id="GO:0016811">
    <property type="term" value="F:hydrolase activity, acting on carbon-nitrogen (but not peptide) bonds, in linear amides"/>
    <property type="evidence" value="ECO:0007669"/>
    <property type="project" value="InterPro"/>
</dbReference>
<dbReference type="GeneID" id="45694894"/>